<evidence type="ECO:0000313" key="1">
    <source>
        <dbReference type="EMBL" id="KZV19174.1"/>
    </source>
</evidence>
<gene>
    <name evidence="1" type="ORF">F511_08820</name>
</gene>
<dbReference type="AlphaFoldDB" id="A0A2Z7AIZ5"/>
<reference evidence="1 2" key="1">
    <citation type="journal article" date="2015" name="Proc. Natl. Acad. Sci. U.S.A.">
        <title>The resurrection genome of Boea hygrometrica: A blueprint for survival of dehydration.</title>
        <authorList>
            <person name="Xiao L."/>
            <person name="Yang G."/>
            <person name="Zhang L."/>
            <person name="Yang X."/>
            <person name="Zhao S."/>
            <person name="Ji Z."/>
            <person name="Zhou Q."/>
            <person name="Hu M."/>
            <person name="Wang Y."/>
            <person name="Chen M."/>
            <person name="Xu Y."/>
            <person name="Jin H."/>
            <person name="Xiao X."/>
            <person name="Hu G."/>
            <person name="Bao F."/>
            <person name="Hu Y."/>
            <person name="Wan P."/>
            <person name="Li L."/>
            <person name="Deng X."/>
            <person name="Kuang T."/>
            <person name="Xiang C."/>
            <person name="Zhu J.K."/>
            <person name="Oliver M.J."/>
            <person name="He Y."/>
        </authorList>
    </citation>
    <scope>NUCLEOTIDE SEQUENCE [LARGE SCALE GENOMIC DNA]</scope>
    <source>
        <strain evidence="2">cv. XS01</strain>
    </source>
</reference>
<protein>
    <submittedName>
        <fullName evidence="1">Uncharacterized protein</fullName>
    </submittedName>
</protein>
<keyword evidence="2" id="KW-1185">Reference proteome</keyword>
<evidence type="ECO:0000313" key="2">
    <source>
        <dbReference type="Proteomes" id="UP000250235"/>
    </source>
</evidence>
<proteinExistence type="predicted"/>
<dbReference type="Proteomes" id="UP000250235">
    <property type="component" value="Unassembled WGS sequence"/>
</dbReference>
<name>A0A2Z7AIZ5_9LAMI</name>
<dbReference type="EMBL" id="KV016781">
    <property type="protein sequence ID" value="KZV19174.1"/>
    <property type="molecule type" value="Genomic_DNA"/>
</dbReference>
<organism evidence="1 2">
    <name type="scientific">Dorcoceras hygrometricum</name>
    <dbReference type="NCBI Taxonomy" id="472368"/>
    <lineage>
        <taxon>Eukaryota</taxon>
        <taxon>Viridiplantae</taxon>
        <taxon>Streptophyta</taxon>
        <taxon>Embryophyta</taxon>
        <taxon>Tracheophyta</taxon>
        <taxon>Spermatophyta</taxon>
        <taxon>Magnoliopsida</taxon>
        <taxon>eudicotyledons</taxon>
        <taxon>Gunneridae</taxon>
        <taxon>Pentapetalae</taxon>
        <taxon>asterids</taxon>
        <taxon>lamiids</taxon>
        <taxon>Lamiales</taxon>
        <taxon>Gesneriaceae</taxon>
        <taxon>Didymocarpoideae</taxon>
        <taxon>Trichosporeae</taxon>
        <taxon>Loxocarpinae</taxon>
        <taxon>Dorcoceras</taxon>
    </lineage>
</organism>
<accession>A0A2Z7AIZ5</accession>
<sequence length="168" mass="18712">MNPGYISCSTINNTQLLPRQLTKRQIKSQWVSTTQTYSTTTGQIALKQPAQDALSSLRQPKLELLPADGRFACESWCQLVNCYGVVLISWNGVVLEHFRAIVCVVVAAEFSERKEVSAGRSLLFSRLIVGVQQTLDLGDFISKCRSTLSIILNQPFLIFFSKPSSSYC</sequence>